<dbReference type="InterPro" id="IPR050471">
    <property type="entry name" value="AB_hydrolase"/>
</dbReference>
<dbReference type="InterPro" id="IPR000073">
    <property type="entry name" value="AB_hydrolase_1"/>
</dbReference>
<proteinExistence type="predicted"/>
<dbReference type="SUPFAM" id="SSF53474">
    <property type="entry name" value="alpha/beta-Hydrolases"/>
    <property type="match status" value="1"/>
</dbReference>
<accession>A0A5N5XH57</accession>
<dbReference type="AlphaFoldDB" id="A0A5N5XH57"/>
<evidence type="ECO:0000313" key="3">
    <source>
        <dbReference type="Proteomes" id="UP000326565"/>
    </source>
</evidence>
<dbReference type="GO" id="GO:0046503">
    <property type="term" value="P:glycerolipid catabolic process"/>
    <property type="evidence" value="ECO:0007669"/>
    <property type="project" value="TreeGrafter"/>
</dbReference>
<sequence>MQTNKDLRSSSIKVDGASIYYDTIGSGPLFIPIPGANGTGLLYEPLAAALTHRFEVVLYDRRGYGKSHILTPSKPNMMARLKTHANDVVSLIQYLSPGKPVIVFATSGSGVIALELLQSRPDLVQRLILHEPLLLSPLPTSYKSDIKKKLRSNIRKYGGTENAKLRATLIPFIQGKWDQQRMGRTHQYARLQSQPADEVGLFYQYELPWVLDYEFDIGQLRPDREKLVLMKGQDISLDLTSGLMPLSKALGIPVIKAAGGHTGYVTDAEEFANKLLAALGCGKAKL</sequence>
<feature type="domain" description="AB hydrolase-1" evidence="1">
    <location>
        <begin position="28"/>
        <end position="140"/>
    </location>
</feature>
<reference evidence="2 3" key="1">
    <citation type="submission" date="2019-04" db="EMBL/GenBank/DDBJ databases">
        <title>Friends and foes A comparative genomics study of 23 Aspergillus species from section Flavi.</title>
        <authorList>
            <consortium name="DOE Joint Genome Institute"/>
            <person name="Kjaerbolling I."/>
            <person name="Vesth T."/>
            <person name="Frisvad J.C."/>
            <person name="Nybo J.L."/>
            <person name="Theobald S."/>
            <person name="Kildgaard S."/>
            <person name="Isbrandt T."/>
            <person name="Kuo A."/>
            <person name="Sato A."/>
            <person name="Lyhne E.K."/>
            <person name="Kogle M.E."/>
            <person name="Wiebenga A."/>
            <person name="Kun R.S."/>
            <person name="Lubbers R.J."/>
            <person name="Makela M.R."/>
            <person name="Barry K."/>
            <person name="Chovatia M."/>
            <person name="Clum A."/>
            <person name="Daum C."/>
            <person name="Haridas S."/>
            <person name="He G."/>
            <person name="LaButti K."/>
            <person name="Lipzen A."/>
            <person name="Mondo S."/>
            <person name="Riley R."/>
            <person name="Salamov A."/>
            <person name="Simmons B.A."/>
            <person name="Magnuson J.K."/>
            <person name="Henrissat B."/>
            <person name="Mortensen U.H."/>
            <person name="Larsen T.O."/>
            <person name="Devries R.P."/>
            <person name="Grigoriev I.V."/>
            <person name="Machida M."/>
            <person name="Baker S.E."/>
            <person name="Andersen M.R."/>
        </authorList>
    </citation>
    <scope>NUCLEOTIDE SEQUENCE [LARGE SCALE GENOMIC DNA]</scope>
    <source>
        <strain evidence="2 3">CBS 151.66</strain>
    </source>
</reference>
<gene>
    <name evidence="2" type="ORF">BDV29DRAFT_152403</name>
</gene>
<dbReference type="Gene3D" id="3.40.50.1820">
    <property type="entry name" value="alpha/beta hydrolase"/>
    <property type="match status" value="1"/>
</dbReference>
<keyword evidence="2" id="KW-0378">Hydrolase</keyword>
<dbReference type="Proteomes" id="UP000326565">
    <property type="component" value="Unassembled WGS sequence"/>
</dbReference>
<dbReference type="Pfam" id="PF00561">
    <property type="entry name" value="Abhydrolase_1"/>
    <property type="match status" value="1"/>
</dbReference>
<dbReference type="PANTHER" id="PTHR43433:SF5">
    <property type="entry name" value="AB HYDROLASE-1 DOMAIN-CONTAINING PROTEIN"/>
    <property type="match status" value="1"/>
</dbReference>
<protein>
    <submittedName>
        <fullName evidence="2">Alpha/Beta hydrolase protein</fullName>
    </submittedName>
</protein>
<evidence type="ECO:0000259" key="1">
    <source>
        <dbReference type="Pfam" id="PF00561"/>
    </source>
</evidence>
<evidence type="ECO:0000313" key="2">
    <source>
        <dbReference type="EMBL" id="KAB8078762.1"/>
    </source>
</evidence>
<dbReference type="PANTHER" id="PTHR43433">
    <property type="entry name" value="HYDROLASE, ALPHA/BETA FOLD FAMILY PROTEIN"/>
    <property type="match status" value="1"/>
</dbReference>
<dbReference type="GO" id="GO:0004806">
    <property type="term" value="F:triacylglycerol lipase activity"/>
    <property type="evidence" value="ECO:0007669"/>
    <property type="project" value="TreeGrafter"/>
</dbReference>
<dbReference type="EMBL" id="ML732155">
    <property type="protein sequence ID" value="KAB8078762.1"/>
    <property type="molecule type" value="Genomic_DNA"/>
</dbReference>
<keyword evidence="3" id="KW-1185">Reference proteome</keyword>
<dbReference type="OrthoDB" id="408373at2759"/>
<organism evidence="2 3">
    <name type="scientific">Aspergillus leporis</name>
    <dbReference type="NCBI Taxonomy" id="41062"/>
    <lineage>
        <taxon>Eukaryota</taxon>
        <taxon>Fungi</taxon>
        <taxon>Dikarya</taxon>
        <taxon>Ascomycota</taxon>
        <taxon>Pezizomycotina</taxon>
        <taxon>Eurotiomycetes</taxon>
        <taxon>Eurotiomycetidae</taxon>
        <taxon>Eurotiales</taxon>
        <taxon>Aspergillaceae</taxon>
        <taxon>Aspergillus</taxon>
        <taxon>Aspergillus subgen. Circumdati</taxon>
    </lineage>
</organism>
<dbReference type="InterPro" id="IPR029058">
    <property type="entry name" value="AB_hydrolase_fold"/>
</dbReference>
<name>A0A5N5XH57_9EURO</name>